<dbReference type="Gene3D" id="3.30.110.30">
    <property type="entry name" value="C-terminal domain of ProRS"/>
    <property type="match status" value="1"/>
</dbReference>
<dbReference type="FunFam" id="3.40.50.800:FF:000005">
    <property type="entry name" value="bifunctional glutamate/proline--tRNA ligase"/>
    <property type="match status" value="1"/>
</dbReference>
<dbReference type="GO" id="GO:0004827">
    <property type="term" value="F:proline-tRNA ligase activity"/>
    <property type="evidence" value="ECO:0007669"/>
    <property type="project" value="UniProtKB-EC"/>
</dbReference>
<evidence type="ECO:0000256" key="6">
    <source>
        <dbReference type="ARBA" id="ARBA00023146"/>
    </source>
</evidence>
<evidence type="ECO:0000256" key="5">
    <source>
        <dbReference type="ARBA" id="ARBA00022917"/>
    </source>
</evidence>
<dbReference type="GO" id="GO:0017101">
    <property type="term" value="C:aminoacyl-tRNA synthetase multienzyme complex"/>
    <property type="evidence" value="ECO:0007669"/>
    <property type="project" value="TreeGrafter"/>
</dbReference>
<evidence type="ECO:0000256" key="1">
    <source>
        <dbReference type="ARBA" id="ARBA00012831"/>
    </source>
</evidence>
<evidence type="ECO:0000256" key="4">
    <source>
        <dbReference type="ARBA" id="ARBA00022840"/>
    </source>
</evidence>
<evidence type="ECO:0000256" key="3">
    <source>
        <dbReference type="ARBA" id="ARBA00022741"/>
    </source>
</evidence>
<dbReference type="SMART" id="SM00946">
    <property type="entry name" value="ProRS-C_1"/>
    <property type="match status" value="1"/>
</dbReference>
<dbReference type="InterPro" id="IPR004154">
    <property type="entry name" value="Anticodon-bd"/>
</dbReference>
<dbReference type="InterPro" id="IPR016061">
    <property type="entry name" value="Pro-tRNA_ligase_II_C"/>
</dbReference>
<keyword evidence="2" id="KW-0436">Ligase</keyword>
<dbReference type="GO" id="GO:0005524">
    <property type="term" value="F:ATP binding"/>
    <property type="evidence" value="ECO:0007669"/>
    <property type="project" value="UniProtKB-KW"/>
</dbReference>
<dbReference type="SUPFAM" id="SSF64586">
    <property type="entry name" value="C-terminal domain of ProRS"/>
    <property type="match status" value="1"/>
</dbReference>
<dbReference type="Proteomes" id="UP000054047">
    <property type="component" value="Unassembled WGS sequence"/>
</dbReference>
<dbReference type="CDD" id="cd00862">
    <property type="entry name" value="ProRS_anticodon_zinc"/>
    <property type="match status" value="1"/>
</dbReference>
<evidence type="ECO:0000259" key="7">
    <source>
        <dbReference type="SMART" id="SM00946"/>
    </source>
</evidence>
<evidence type="ECO:0000313" key="8">
    <source>
        <dbReference type="EMBL" id="KIH50785.1"/>
    </source>
</evidence>
<keyword evidence="4" id="KW-0067">ATP-binding</keyword>
<protein>
    <recommendedName>
        <fullName evidence="1">proline--tRNA ligase</fullName>
        <ecNumber evidence="1">6.1.1.15</ecNumber>
    </recommendedName>
</protein>
<dbReference type="SUPFAM" id="SSF52954">
    <property type="entry name" value="Class II aaRS ABD-related"/>
    <property type="match status" value="1"/>
</dbReference>
<dbReference type="GO" id="GO:0006433">
    <property type="term" value="P:prolyl-tRNA aminoacylation"/>
    <property type="evidence" value="ECO:0007669"/>
    <property type="project" value="InterPro"/>
</dbReference>
<dbReference type="InterPro" id="IPR017449">
    <property type="entry name" value="Pro-tRNA_synth_II"/>
</dbReference>
<accession>A0A0C2FQJ7</accession>
<dbReference type="EMBL" id="KN748679">
    <property type="protein sequence ID" value="KIH50785.1"/>
    <property type="molecule type" value="Genomic_DNA"/>
</dbReference>
<dbReference type="EC" id="6.1.1.15" evidence="1"/>
<dbReference type="Pfam" id="PF09180">
    <property type="entry name" value="ProRS-C_1"/>
    <property type="match status" value="1"/>
</dbReference>
<dbReference type="Gene3D" id="3.40.50.800">
    <property type="entry name" value="Anticodon-binding domain"/>
    <property type="match status" value="1"/>
</dbReference>
<keyword evidence="5" id="KW-0648">Protein biosynthesis</keyword>
<feature type="domain" description="Proline-tRNA ligase class II C-terminal" evidence="7">
    <location>
        <begin position="136"/>
        <end position="218"/>
    </location>
</feature>
<sequence length="218" mass="24775">MVFYVEQSQAIILPVGITAQTTDEQRKHLMDSADELAKVLVDADVRAEADLRENYSPGWKFNHWELKGVPIRIEIGPKDLAANQVTAVLRYNGQKMAIKRAELVNEIKRLLEMIHDEMYNKVLTARDAHMKVCYDFEEFKQLLDDKFILLSPFCGEIACEDEIKKASTRDDAEAGAAQMGAKTLCIPLEQPKETLPEKCLFPACKNKAKFFALFGRSY</sequence>
<dbReference type="PANTHER" id="PTHR43382:SF2">
    <property type="entry name" value="BIFUNCTIONAL GLUTAMATE_PROLINE--TRNA LIGASE"/>
    <property type="match status" value="1"/>
</dbReference>
<dbReference type="InterPro" id="IPR004499">
    <property type="entry name" value="Pro-tRNA-ligase_IIa_arc-type"/>
</dbReference>
<evidence type="ECO:0000313" key="9">
    <source>
        <dbReference type="Proteomes" id="UP000054047"/>
    </source>
</evidence>
<dbReference type="FunFam" id="3.30.110.30:FF:000001">
    <property type="entry name" value="Bifunctional glutamate/proline--tRNA ligase"/>
    <property type="match status" value="1"/>
</dbReference>
<dbReference type="OrthoDB" id="1350766at2759"/>
<dbReference type="PANTHER" id="PTHR43382">
    <property type="entry name" value="PROLYL-TRNA SYNTHETASE"/>
    <property type="match status" value="1"/>
</dbReference>
<dbReference type="Pfam" id="PF03129">
    <property type="entry name" value="HGTP_anticodon"/>
    <property type="match status" value="1"/>
</dbReference>
<proteinExistence type="predicted"/>
<dbReference type="InterPro" id="IPR036621">
    <property type="entry name" value="Anticodon-bd_dom_sf"/>
</dbReference>
<keyword evidence="6" id="KW-0030">Aminoacyl-tRNA synthetase</keyword>
<keyword evidence="9" id="KW-1185">Reference proteome</keyword>
<dbReference type="AlphaFoldDB" id="A0A0C2FQJ7"/>
<keyword evidence="3" id="KW-0547">Nucleotide-binding</keyword>
<organism evidence="8 9">
    <name type="scientific">Ancylostoma duodenale</name>
    <dbReference type="NCBI Taxonomy" id="51022"/>
    <lineage>
        <taxon>Eukaryota</taxon>
        <taxon>Metazoa</taxon>
        <taxon>Ecdysozoa</taxon>
        <taxon>Nematoda</taxon>
        <taxon>Chromadorea</taxon>
        <taxon>Rhabditida</taxon>
        <taxon>Rhabditina</taxon>
        <taxon>Rhabditomorpha</taxon>
        <taxon>Strongyloidea</taxon>
        <taxon>Ancylostomatidae</taxon>
        <taxon>Ancylostomatinae</taxon>
        <taxon>Ancylostoma</taxon>
    </lineage>
</organism>
<gene>
    <name evidence="8" type="ORF">ANCDUO_19133</name>
</gene>
<evidence type="ECO:0000256" key="2">
    <source>
        <dbReference type="ARBA" id="ARBA00022598"/>
    </source>
</evidence>
<dbReference type="GO" id="GO:0005737">
    <property type="term" value="C:cytoplasm"/>
    <property type="evidence" value="ECO:0007669"/>
    <property type="project" value="InterPro"/>
</dbReference>
<reference evidence="8 9" key="1">
    <citation type="submission" date="2013-12" db="EMBL/GenBank/DDBJ databases">
        <title>Draft genome of the parsitic nematode Ancylostoma duodenale.</title>
        <authorList>
            <person name="Mitreva M."/>
        </authorList>
    </citation>
    <scope>NUCLEOTIDE SEQUENCE [LARGE SCALE GENOMIC DNA]</scope>
    <source>
        <strain evidence="8 9">Zhejiang</strain>
    </source>
</reference>
<name>A0A0C2FQJ7_9BILA</name>